<evidence type="ECO:0008006" key="4">
    <source>
        <dbReference type="Google" id="ProtNLM"/>
    </source>
</evidence>
<feature type="region of interest" description="Disordered" evidence="1">
    <location>
        <begin position="269"/>
        <end position="296"/>
    </location>
</feature>
<organism evidence="2 3">
    <name type="scientific">Rhodanobacter glycinis</name>
    <dbReference type="NCBI Taxonomy" id="582702"/>
    <lineage>
        <taxon>Bacteria</taxon>
        <taxon>Pseudomonadati</taxon>
        <taxon>Pseudomonadota</taxon>
        <taxon>Gammaproteobacteria</taxon>
        <taxon>Lysobacterales</taxon>
        <taxon>Rhodanobacteraceae</taxon>
        <taxon>Rhodanobacter</taxon>
    </lineage>
</organism>
<dbReference type="Proteomes" id="UP000198725">
    <property type="component" value="Unassembled WGS sequence"/>
</dbReference>
<dbReference type="RefSeq" id="WP_092702807.1">
    <property type="nucleotide sequence ID" value="NZ_FOSR01000005.1"/>
</dbReference>
<dbReference type="AlphaFoldDB" id="A0A1I4BEY7"/>
<gene>
    <name evidence="2" type="ORF">SAMN05192579_10544</name>
</gene>
<feature type="compositionally biased region" description="Basic and acidic residues" evidence="1">
    <location>
        <begin position="284"/>
        <end position="296"/>
    </location>
</feature>
<dbReference type="PANTHER" id="PTHR38785:SF1">
    <property type="entry name" value="HOMOLOG OF VIRK"/>
    <property type="match status" value="1"/>
</dbReference>
<evidence type="ECO:0000313" key="3">
    <source>
        <dbReference type="Proteomes" id="UP000198725"/>
    </source>
</evidence>
<protein>
    <recommendedName>
        <fullName evidence="4">DUF535 domain-containing protein</fullName>
    </recommendedName>
</protein>
<sequence length="296" mass="32586">MKSTPSKAIARLWLEAVRSRWSLRLAAGESAWWLAWRMLCWLCVFPRQTRWLQTVDASPALRQAARTDPRLYERWHAPFISSRFGPDARCRIVAAHYAFVQQHLPARMRQRVLHGQDIRVATLRPAGHAPVSLHLRKPARAEAGELALLLLTGDKTVLATCALTFAGDDGLLVAALPSPPPQADDATMRAFLRSSHGVHPRELLHLLTRELATLHQLTCVHVTPLHAGCGEAARHPAPCRDTAPTPAQMFCRDACGAFLAAFHGSARRQSSLAKSAGPAPDRQPAARDRHLLATSP</sequence>
<keyword evidence="3" id="KW-1185">Reference proteome</keyword>
<evidence type="ECO:0000256" key="1">
    <source>
        <dbReference type="SAM" id="MobiDB-lite"/>
    </source>
</evidence>
<evidence type="ECO:0000313" key="2">
    <source>
        <dbReference type="EMBL" id="SFK66529.1"/>
    </source>
</evidence>
<dbReference type="InterPro" id="IPR007488">
    <property type="entry name" value="DUF535"/>
</dbReference>
<accession>A0A1I4BEY7</accession>
<dbReference type="GO" id="GO:0006974">
    <property type="term" value="P:DNA damage response"/>
    <property type="evidence" value="ECO:0007669"/>
    <property type="project" value="TreeGrafter"/>
</dbReference>
<name>A0A1I4BEY7_9GAMM</name>
<dbReference type="EMBL" id="FOSR01000005">
    <property type="protein sequence ID" value="SFK66529.1"/>
    <property type="molecule type" value="Genomic_DNA"/>
</dbReference>
<reference evidence="3" key="1">
    <citation type="submission" date="2016-10" db="EMBL/GenBank/DDBJ databases">
        <authorList>
            <person name="Varghese N."/>
            <person name="Submissions S."/>
        </authorList>
    </citation>
    <scope>NUCLEOTIDE SEQUENCE [LARGE SCALE GENOMIC DNA]</scope>
    <source>
        <strain evidence="3">MO64</strain>
    </source>
</reference>
<dbReference type="PANTHER" id="PTHR38785">
    <property type="entry name" value="HOMOLOG OF VIRK"/>
    <property type="match status" value="1"/>
</dbReference>
<dbReference type="Pfam" id="PF04393">
    <property type="entry name" value="DUF535"/>
    <property type="match status" value="1"/>
</dbReference>
<proteinExistence type="predicted"/>